<dbReference type="Pfam" id="PF05965">
    <property type="entry name" value="FYRC"/>
    <property type="match status" value="1"/>
</dbReference>
<keyword evidence="5" id="KW-0804">Transcription</keyword>
<dbReference type="PANTHER" id="PTHR45838:SF4">
    <property type="entry name" value="HISTONE-LYSINE N-METHYLTRANSFERASE TRITHORAX"/>
    <property type="match status" value="1"/>
</dbReference>
<evidence type="ECO:0000256" key="4">
    <source>
        <dbReference type="ARBA" id="ARBA00023015"/>
    </source>
</evidence>
<evidence type="ECO:0000313" key="9">
    <source>
        <dbReference type="EnsemblProtists" id="EOD12158"/>
    </source>
</evidence>
<dbReference type="GO" id="GO:0032259">
    <property type="term" value="P:methylation"/>
    <property type="evidence" value="ECO:0007669"/>
    <property type="project" value="UniProtKB-KW"/>
</dbReference>
<dbReference type="PROSITE" id="PS50280">
    <property type="entry name" value="SET"/>
    <property type="match status" value="1"/>
</dbReference>
<dbReference type="GeneID" id="17258199"/>
<dbReference type="InterPro" id="IPR003616">
    <property type="entry name" value="Post-SET_dom"/>
</dbReference>
<dbReference type="KEGG" id="ehx:EMIHUDRAFT_311470"/>
<keyword evidence="2" id="KW-0808">Transferase</keyword>
<sequence length="287" mass="32208">MQLEGALFFGLAVPAVAQLIEQLPGAKSCEGFHPRYSRPEAMQKVPPLPKSTNGCARADPYVKRSSQYKAAHSVYHRPFLNRGAIQSHKEKEEPAEGEEREGLLLRRREGESRSVGQLAALQSFSALQKLHYNVRVGRSPIHNWGLFTTCGIPKDAMVVEYKGEAMRNAMRNVLADLKEKKYGEGALRGQGGDCYMFRIDPETVLDATVKGNVARFMNHCCHPNCYSKVIEVDDDRGAVTVRRKHIVIFAQRDLEAGEEIMYDYKFGVEKEKIICHCGHPKCLGVMN</sequence>
<evidence type="ECO:0000256" key="3">
    <source>
        <dbReference type="ARBA" id="ARBA00022691"/>
    </source>
</evidence>
<dbReference type="Pfam" id="PF00856">
    <property type="entry name" value="SET"/>
    <property type="match status" value="1"/>
</dbReference>
<evidence type="ECO:0008006" key="11">
    <source>
        <dbReference type="Google" id="ProtNLM"/>
    </source>
</evidence>
<keyword evidence="1" id="KW-0489">Methyltransferase</keyword>
<dbReference type="GO" id="GO:0045893">
    <property type="term" value="P:positive regulation of DNA-templated transcription"/>
    <property type="evidence" value="ECO:0007669"/>
    <property type="project" value="TreeGrafter"/>
</dbReference>
<keyword evidence="6" id="KW-0732">Signal</keyword>
<dbReference type="STRING" id="2903.R1BQ07"/>
<evidence type="ECO:0000259" key="7">
    <source>
        <dbReference type="PROSITE" id="PS50280"/>
    </source>
</evidence>
<dbReference type="PROSITE" id="PS50868">
    <property type="entry name" value="POST_SET"/>
    <property type="match status" value="1"/>
</dbReference>
<name>A0A0D3ILM3_EMIH1</name>
<dbReference type="PaxDb" id="2903-EOD12158"/>
<dbReference type="CDD" id="cd10518">
    <property type="entry name" value="SET_SETD1-like"/>
    <property type="match status" value="1"/>
</dbReference>
<protein>
    <recommendedName>
        <fullName evidence="11">SET domain-containing protein</fullName>
    </recommendedName>
</protein>
<dbReference type="Proteomes" id="UP000013827">
    <property type="component" value="Unassembled WGS sequence"/>
</dbReference>
<feature type="domain" description="Post-SET" evidence="8">
    <location>
        <begin position="271"/>
        <end position="287"/>
    </location>
</feature>
<evidence type="ECO:0000259" key="8">
    <source>
        <dbReference type="PROSITE" id="PS50868"/>
    </source>
</evidence>
<feature type="signal peptide" evidence="6">
    <location>
        <begin position="1"/>
        <end position="17"/>
    </location>
</feature>
<dbReference type="PROSITE" id="PS51543">
    <property type="entry name" value="FYRC"/>
    <property type="match status" value="1"/>
</dbReference>
<evidence type="ECO:0000256" key="5">
    <source>
        <dbReference type="ARBA" id="ARBA00023163"/>
    </source>
</evidence>
<reference evidence="10" key="1">
    <citation type="journal article" date="2013" name="Nature">
        <title>Pan genome of the phytoplankton Emiliania underpins its global distribution.</title>
        <authorList>
            <person name="Read B.A."/>
            <person name="Kegel J."/>
            <person name="Klute M.J."/>
            <person name="Kuo A."/>
            <person name="Lefebvre S.C."/>
            <person name="Maumus F."/>
            <person name="Mayer C."/>
            <person name="Miller J."/>
            <person name="Monier A."/>
            <person name="Salamov A."/>
            <person name="Young J."/>
            <person name="Aguilar M."/>
            <person name="Claverie J.M."/>
            <person name="Frickenhaus S."/>
            <person name="Gonzalez K."/>
            <person name="Herman E.K."/>
            <person name="Lin Y.C."/>
            <person name="Napier J."/>
            <person name="Ogata H."/>
            <person name="Sarno A.F."/>
            <person name="Shmutz J."/>
            <person name="Schroeder D."/>
            <person name="de Vargas C."/>
            <person name="Verret F."/>
            <person name="von Dassow P."/>
            <person name="Valentin K."/>
            <person name="Van de Peer Y."/>
            <person name="Wheeler G."/>
            <person name="Dacks J.B."/>
            <person name="Delwiche C.F."/>
            <person name="Dyhrman S.T."/>
            <person name="Glockner G."/>
            <person name="John U."/>
            <person name="Richards T."/>
            <person name="Worden A.Z."/>
            <person name="Zhang X."/>
            <person name="Grigoriev I.V."/>
            <person name="Allen A.E."/>
            <person name="Bidle K."/>
            <person name="Borodovsky M."/>
            <person name="Bowler C."/>
            <person name="Brownlee C."/>
            <person name="Cock J.M."/>
            <person name="Elias M."/>
            <person name="Gladyshev V.N."/>
            <person name="Groth M."/>
            <person name="Guda C."/>
            <person name="Hadaegh A."/>
            <person name="Iglesias-Rodriguez M.D."/>
            <person name="Jenkins J."/>
            <person name="Jones B.M."/>
            <person name="Lawson T."/>
            <person name="Leese F."/>
            <person name="Lindquist E."/>
            <person name="Lobanov A."/>
            <person name="Lomsadze A."/>
            <person name="Malik S.B."/>
            <person name="Marsh M.E."/>
            <person name="Mackinder L."/>
            <person name="Mock T."/>
            <person name="Mueller-Roeber B."/>
            <person name="Pagarete A."/>
            <person name="Parker M."/>
            <person name="Probert I."/>
            <person name="Quesneville H."/>
            <person name="Raines C."/>
            <person name="Rensing S.A."/>
            <person name="Riano-Pachon D.M."/>
            <person name="Richier S."/>
            <person name="Rokitta S."/>
            <person name="Shiraiwa Y."/>
            <person name="Soanes D.M."/>
            <person name="van der Giezen M."/>
            <person name="Wahlund T.M."/>
            <person name="Williams B."/>
            <person name="Wilson W."/>
            <person name="Wolfe G."/>
            <person name="Wurch L.L."/>
        </authorList>
    </citation>
    <scope>NUCLEOTIDE SEQUENCE</scope>
</reference>
<dbReference type="InterPro" id="IPR046341">
    <property type="entry name" value="SET_dom_sf"/>
</dbReference>
<evidence type="ECO:0000256" key="2">
    <source>
        <dbReference type="ARBA" id="ARBA00022679"/>
    </source>
</evidence>
<evidence type="ECO:0000256" key="6">
    <source>
        <dbReference type="SAM" id="SignalP"/>
    </source>
</evidence>
<dbReference type="SMART" id="SM00317">
    <property type="entry name" value="SET"/>
    <property type="match status" value="1"/>
</dbReference>
<keyword evidence="3" id="KW-0949">S-adenosyl-L-methionine</keyword>
<feature type="chain" id="PRO_5044229097" description="SET domain-containing protein" evidence="6">
    <location>
        <begin position="18"/>
        <end position="287"/>
    </location>
</feature>
<dbReference type="GO" id="GO:0035097">
    <property type="term" value="C:histone methyltransferase complex"/>
    <property type="evidence" value="ECO:0007669"/>
    <property type="project" value="TreeGrafter"/>
</dbReference>
<dbReference type="InterPro" id="IPR003889">
    <property type="entry name" value="FYrich_C"/>
</dbReference>
<feature type="domain" description="SET" evidence="7">
    <location>
        <begin position="132"/>
        <end position="265"/>
    </location>
</feature>
<evidence type="ECO:0000313" key="10">
    <source>
        <dbReference type="Proteomes" id="UP000013827"/>
    </source>
</evidence>
<proteinExistence type="predicted"/>
<dbReference type="RefSeq" id="XP_005764587.1">
    <property type="nucleotide sequence ID" value="XM_005764530.1"/>
</dbReference>
<keyword evidence="10" id="KW-1185">Reference proteome</keyword>
<reference evidence="9" key="2">
    <citation type="submission" date="2024-10" db="UniProtKB">
        <authorList>
            <consortium name="EnsemblProtists"/>
        </authorList>
    </citation>
    <scope>IDENTIFICATION</scope>
</reference>
<dbReference type="Gene3D" id="2.170.270.10">
    <property type="entry name" value="SET domain"/>
    <property type="match status" value="1"/>
</dbReference>
<dbReference type="PANTHER" id="PTHR45838">
    <property type="entry name" value="HISTONE-LYSINE-N-METHYLTRANSFERASE 2 KMT2 FAMILY MEMBER"/>
    <property type="match status" value="1"/>
</dbReference>
<evidence type="ECO:0000256" key="1">
    <source>
        <dbReference type="ARBA" id="ARBA00022603"/>
    </source>
</evidence>
<dbReference type="SUPFAM" id="SSF82199">
    <property type="entry name" value="SET domain"/>
    <property type="match status" value="1"/>
</dbReference>
<dbReference type="HOGENOM" id="CLU_020840_0_2_1"/>
<dbReference type="AlphaFoldDB" id="A0A0D3ILM3"/>
<keyword evidence="4" id="KW-0805">Transcription regulation</keyword>
<accession>A0A0D3ILM3</accession>
<dbReference type="eggNOG" id="KOG1084">
    <property type="taxonomic scope" value="Eukaryota"/>
</dbReference>
<organism evidence="9 10">
    <name type="scientific">Emiliania huxleyi (strain CCMP1516)</name>
    <dbReference type="NCBI Taxonomy" id="280463"/>
    <lineage>
        <taxon>Eukaryota</taxon>
        <taxon>Haptista</taxon>
        <taxon>Haptophyta</taxon>
        <taxon>Prymnesiophyceae</taxon>
        <taxon>Isochrysidales</taxon>
        <taxon>Noelaerhabdaceae</taxon>
        <taxon>Emiliania</taxon>
    </lineage>
</organism>
<dbReference type="GO" id="GO:0042800">
    <property type="term" value="F:histone H3K4 methyltransferase activity"/>
    <property type="evidence" value="ECO:0007669"/>
    <property type="project" value="TreeGrafter"/>
</dbReference>
<dbReference type="EnsemblProtists" id="EOD12158">
    <property type="protein sequence ID" value="EOD12158"/>
    <property type="gene ID" value="EMIHUDRAFT_311470"/>
</dbReference>
<dbReference type="InterPro" id="IPR001214">
    <property type="entry name" value="SET_dom"/>
</dbReference>